<reference evidence="12" key="3">
    <citation type="submission" date="2015-06" db="UniProtKB">
        <authorList>
            <consortium name="EnsemblProtists"/>
        </authorList>
    </citation>
    <scope>IDENTIFICATION</scope>
</reference>
<dbReference type="EnsemblProtists" id="EKX37981">
    <property type="protein sequence ID" value="EKX37981"/>
    <property type="gene ID" value="GUITHDRAFT_165358"/>
</dbReference>
<dbReference type="GO" id="GO:0048219">
    <property type="term" value="P:inter-Golgi cisterna vesicle-mediated transport"/>
    <property type="evidence" value="ECO:0007669"/>
    <property type="project" value="TreeGrafter"/>
</dbReference>
<dbReference type="GO" id="GO:0005484">
    <property type="term" value="F:SNAP receptor activity"/>
    <property type="evidence" value="ECO:0007669"/>
    <property type="project" value="TreeGrafter"/>
</dbReference>
<evidence type="ECO:0000256" key="10">
    <source>
        <dbReference type="SAM" id="Phobius"/>
    </source>
</evidence>
<evidence type="ECO:0000313" key="11">
    <source>
        <dbReference type="EMBL" id="EKX37981.1"/>
    </source>
</evidence>
<dbReference type="PIRSF" id="PIRSF027109">
    <property type="entry name" value="Golgi_SNARE"/>
    <property type="match status" value="1"/>
</dbReference>
<organism evidence="11">
    <name type="scientific">Guillardia theta (strain CCMP2712)</name>
    <name type="common">Cryptophyte</name>
    <dbReference type="NCBI Taxonomy" id="905079"/>
    <lineage>
        <taxon>Eukaryota</taxon>
        <taxon>Cryptophyceae</taxon>
        <taxon>Pyrenomonadales</taxon>
        <taxon>Geminigeraceae</taxon>
        <taxon>Guillardia</taxon>
    </lineage>
</organism>
<keyword evidence="7" id="KW-0333">Golgi apparatus</keyword>
<accession>L1INW4</accession>
<dbReference type="OMA" id="QAYAVND"/>
<keyword evidence="3" id="KW-0813">Transport</keyword>
<keyword evidence="8 10" id="KW-0472">Membrane</keyword>
<evidence type="ECO:0000256" key="9">
    <source>
        <dbReference type="SAM" id="Coils"/>
    </source>
</evidence>
<dbReference type="Proteomes" id="UP000011087">
    <property type="component" value="Unassembled WGS sequence"/>
</dbReference>
<evidence type="ECO:0000313" key="13">
    <source>
        <dbReference type="Proteomes" id="UP000011087"/>
    </source>
</evidence>
<dbReference type="PANTHER" id="PTHR21094">
    <property type="entry name" value="GOS-28 SNARE- RELATED"/>
    <property type="match status" value="1"/>
</dbReference>
<evidence type="ECO:0000256" key="2">
    <source>
        <dbReference type="ARBA" id="ARBA00008473"/>
    </source>
</evidence>
<comment type="subcellular location">
    <subcellularLocation>
        <location evidence="1">Golgi apparatus membrane</location>
        <topology evidence="1">Single-pass type IV membrane protein</topology>
    </subcellularLocation>
</comment>
<dbReference type="Pfam" id="PF12352">
    <property type="entry name" value="V-SNARE_C"/>
    <property type="match status" value="1"/>
</dbReference>
<reference evidence="13" key="2">
    <citation type="submission" date="2012-11" db="EMBL/GenBank/DDBJ databases">
        <authorList>
            <person name="Kuo A."/>
            <person name="Curtis B.A."/>
            <person name="Tanifuji G."/>
            <person name="Burki F."/>
            <person name="Gruber A."/>
            <person name="Irimia M."/>
            <person name="Maruyama S."/>
            <person name="Arias M.C."/>
            <person name="Ball S.G."/>
            <person name="Gile G.H."/>
            <person name="Hirakawa Y."/>
            <person name="Hopkins J.F."/>
            <person name="Rensing S.A."/>
            <person name="Schmutz J."/>
            <person name="Symeonidi A."/>
            <person name="Elias M."/>
            <person name="Eveleigh R.J."/>
            <person name="Herman E.K."/>
            <person name="Klute M.J."/>
            <person name="Nakayama T."/>
            <person name="Obornik M."/>
            <person name="Reyes-Prieto A."/>
            <person name="Armbrust E.V."/>
            <person name="Aves S.J."/>
            <person name="Beiko R.G."/>
            <person name="Coutinho P."/>
            <person name="Dacks J.B."/>
            <person name="Durnford D.G."/>
            <person name="Fast N.M."/>
            <person name="Green B.R."/>
            <person name="Grisdale C."/>
            <person name="Hempe F."/>
            <person name="Henrissat B."/>
            <person name="Hoppner M.P."/>
            <person name="Ishida K.-I."/>
            <person name="Kim E."/>
            <person name="Koreny L."/>
            <person name="Kroth P.G."/>
            <person name="Liu Y."/>
            <person name="Malik S.-B."/>
            <person name="Maier U.G."/>
            <person name="McRose D."/>
            <person name="Mock T."/>
            <person name="Neilson J.A."/>
            <person name="Onodera N.T."/>
            <person name="Poole A.M."/>
            <person name="Pritham E.J."/>
            <person name="Richards T.A."/>
            <person name="Rocap G."/>
            <person name="Roy S.W."/>
            <person name="Sarai C."/>
            <person name="Schaack S."/>
            <person name="Shirato S."/>
            <person name="Slamovits C.H."/>
            <person name="Spencer D.F."/>
            <person name="Suzuki S."/>
            <person name="Worden A.Z."/>
            <person name="Zauner S."/>
            <person name="Barry K."/>
            <person name="Bell C."/>
            <person name="Bharti A.K."/>
            <person name="Crow J.A."/>
            <person name="Grimwood J."/>
            <person name="Kramer R."/>
            <person name="Lindquist E."/>
            <person name="Lucas S."/>
            <person name="Salamov A."/>
            <person name="McFadden G.I."/>
            <person name="Lane C.E."/>
            <person name="Keeling P.J."/>
            <person name="Gray M.W."/>
            <person name="Grigoriev I.V."/>
            <person name="Archibald J.M."/>
        </authorList>
    </citation>
    <scope>NUCLEOTIDE SEQUENCE</scope>
    <source>
        <strain evidence="13">CCMP2712</strain>
    </source>
</reference>
<keyword evidence="5" id="KW-0653">Protein transport</keyword>
<evidence type="ECO:0000313" key="12">
    <source>
        <dbReference type="EnsemblProtists" id="EKX37981"/>
    </source>
</evidence>
<dbReference type="eggNOG" id="KOG3208">
    <property type="taxonomic scope" value="Eukaryota"/>
</dbReference>
<dbReference type="PANTHER" id="PTHR21094:SF2">
    <property type="entry name" value="GOLGI SNAP RECEPTOR COMPLEX MEMBER 1"/>
    <property type="match status" value="1"/>
</dbReference>
<evidence type="ECO:0000256" key="3">
    <source>
        <dbReference type="ARBA" id="ARBA00022448"/>
    </source>
</evidence>
<evidence type="ECO:0000256" key="6">
    <source>
        <dbReference type="ARBA" id="ARBA00022989"/>
    </source>
</evidence>
<keyword evidence="4 10" id="KW-0812">Transmembrane</keyword>
<proteinExistence type="inferred from homology"/>
<dbReference type="PaxDb" id="55529-EKX37981"/>
<dbReference type="GO" id="GO:0005797">
    <property type="term" value="C:Golgi medial cisterna"/>
    <property type="evidence" value="ECO:0007669"/>
    <property type="project" value="TreeGrafter"/>
</dbReference>
<comment type="similarity">
    <text evidence="2">Belongs to the GOSR1 family.</text>
</comment>
<dbReference type="OrthoDB" id="422156at2759"/>
<evidence type="ECO:0000256" key="4">
    <source>
        <dbReference type="ARBA" id="ARBA00022692"/>
    </source>
</evidence>
<dbReference type="GO" id="GO:0005801">
    <property type="term" value="C:cis-Golgi network"/>
    <property type="evidence" value="ECO:0007669"/>
    <property type="project" value="InterPro"/>
</dbReference>
<dbReference type="GO" id="GO:0015031">
    <property type="term" value="P:protein transport"/>
    <property type="evidence" value="ECO:0007669"/>
    <property type="project" value="UniProtKB-KW"/>
</dbReference>
<dbReference type="GO" id="GO:0031201">
    <property type="term" value="C:SNARE complex"/>
    <property type="evidence" value="ECO:0007669"/>
    <property type="project" value="TreeGrafter"/>
</dbReference>
<dbReference type="AlphaFoldDB" id="L1INW4"/>
<evidence type="ECO:0000256" key="7">
    <source>
        <dbReference type="ARBA" id="ARBA00023034"/>
    </source>
</evidence>
<feature type="coiled-coil region" evidence="9">
    <location>
        <begin position="71"/>
        <end position="98"/>
    </location>
</feature>
<keyword evidence="13" id="KW-1185">Reference proteome</keyword>
<keyword evidence="6 10" id="KW-1133">Transmembrane helix</keyword>
<dbReference type="GO" id="GO:0006888">
    <property type="term" value="P:endoplasmic reticulum to Golgi vesicle-mediated transport"/>
    <property type="evidence" value="ECO:0007669"/>
    <property type="project" value="InterPro"/>
</dbReference>
<reference evidence="11 13" key="1">
    <citation type="journal article" date="2012" name="Nature">
        <title>Algal genomes reveal evolutionary mosaicism and the fate of nucleomorphs.</title>
        <authorList>
            <consortium name="DOE Joint Genome Institute"/>
            <person name="Curtis B.A."/>
            <person name="Tanifuji G."/>
            <person name="Burki F."/>
            <person name="Gruber A."/>
            <person name="Irimia M."/>
            <person name="Maruyama S."/>
            <person name="Arias M.C."/>
            <person name="Ball S.G."/>
            <person name="Gile G.H."/>
            <person name="Hirakawa Y."/>
            <person name="Hopkins J.F."/>
            <person name="Kuo A."/>
            <person name="Rensing S.A."/>
            <person name="Schmutz J."/>
            <person name="Symeonidi A."/>
            <person name="Elias M."/>
            <person name="Eveleigh R.J."/>
            <person name="Herman E.K."/>
            <person name="Klute M.J."/>
            <person name="Nakayama T."/>
            <person name="Obornik M."/>
            <person name="Reyes-Prieto A."/>
            <person name="Armbrust E.V."/>
            <person name="Aves S.J."/>
            <person name="Beiko R.G."/>
            <person name="Coutinho P."/>
            <person name="Dacks J.B."/>
            <person name="Durnford D.G."/>
            <person name="Fast N.M."/>
            <person name="Green B.R."/>
            <person name="Grisdale C.J."/>
            <person name="Hempel F."/>
            <person name="Henrissat B."/>
            <person name="Hoppner M.P."/>
            <person name="Ishida K."/>
            <person name="Kim E."/>
            <person name="Koreny L."/>
            <person name="Kroth P.G."/>
            <person name="Liu Y."/>
            <person name="Malik S.B."/>
            <person name="Maier U.G."/>
            <person name="McRose D."/>
            <person name="Mock T."/>
            <person name="Neilson J.A."/>
            <person name="Onodera N.T."/>
            <person name="Poole A.M."/>
            <person name="Pritham E.J."/>
            <person name="Richards T.A."/>
            <person name="Rocap G."/>
            <person name="Roy S.W."/>
            <person name="Sarai C."/>
            <person name="Schaack S."/>
            <person name="Shirato S."/>
            <person name="Slamovits C.H."/>
            <person name="Spencer D.F."/>
            <person name="Suzuki S."/>
            <person name="Worden A.Z."/>
            <person name="Zauner S."/>
            <person name="Barry K."/>
            <person name="Bell C."/>
            <person name="Bharti A.K."/>
            <person name="Crow J.A."/>
            <person name="Grimwood J."/>
            <person name="Kramer R."/>
            <person name="Lindquist E."/>
            <person name="Lucas S."/>
            <person name="Salamov A."/>
            <person name="McFadden G.I."/>
            <person name="Lane C.E."/>
            <person name="Keeling P.J."/>
            <person name="Gray M.W."/>
            <person name="Grigoriev I.V."/>
            <person name="Archibald J.M."/>
        </authorList>
    </citation>
    <scope>NUCLEOTIDE SEQUENCE</scope>
    <source>
        <strain evidence="11 13">CCMP2712</strain>
    </source>
</reference>
<gene>
    <name evidence="11" type="primary">GOS1B</name>
    <name evidence="11" type="ORF">GUITHDRAFT_165358</name>
</gene>
<dbReference type="KEGG" id="gtt:GUITHDRAFT_165358"/>
<dbReference type="HOGENOM" id="CLU_078034_0_1_1"/>
<keyword evidence="9" id="KW-0175">Coiled coil</keyword>
<dbReference type="InterPro" id="IPR023601">
    <property type="entry name" value="Golgi_SNAP_su1"/>
</dbReference>
<evidence type="ECO:0000256" key="1">
    <source>
        <dbReference type="ARBA" id="ARBA00004409"/>
    </source>
</evidence>
<dbReference type="GO" id="GO:0006906">
    <property type="term" value="P:vesicle fusion"/>
    <property type="evidence" value="ECO:0007669"/>
    <property type="project" value="TreeGrafter"/>
</dbReference>
<dbReference type="STRING" id="905079.L1INW4"/>
<protein>
    <submittedName>
        <fullName evidence="11">Golgi SNAP receptor complex member 1B</fullName>
    </submittedName>
</protein>
<dbReference type="RefSeq" id="XP_005824961.1">
    <property type="nucleotide sequence ID" value="XM_005824904.1"/>
</dbReference>
<name>L1INW4_GUITC</name>
<sequence length="211" mass="23557">MSISQDSPLAAAAAAADTERDALLQNGDSVSASLAAELESLLLQLSETNDGMGRCVSDCQTGEGARMSNVLQRHRELLHEYEKEFRKIKANIKEQRERDDLLHSVRQDIGEFRTAASSRTDSLVRERGATQHSLRTVDKILSGAATTYDALRSQRQFYNNVALKLSSFRSRLPTIDSLIGRIQRRKKMESIILAVVIAFCAIIVIYFSILR</sequence>
<evidence type="ECO:0000256" key="8">
    <source>
        <dbReference type="ARBA" id="ARBA00023136"/>
    </source>
</evidence>
<dbReference type="GeneID" id="17294644"/>
<dbReference type="GO" id="GO:0000139">
    <property type="term" value="C:Golgi membrane"/>
    <property type="evidence" value="ECO:0007669"/>
    <property type="project" value="UniProtKB-SubCell"/>
</dbReference>
<dbReference type="EMBL" id="JH993053">
    <property type="protein sequence ID" value="EKX37981.1"/>
    <property type="molecule type" value="Genomic_DNA"/>
</dbReference>
<keyword evidence="11" id="KW-0675">Receptor</keyword>
<feature type="transmembrane region" description="Helical" evidence="10">
    <location>
        <begin position="191"/>
        <end position="209"/>
    </location>
</feature>
<evidence type="ECO:0000256" key="5">
    <source>
        <dbReference type="ARBA" id="ARBA00022927"/>
    </source>
</evidence>